<evidence type="ECO:0000256" key="3">
    <source>
        <dbReference type="ARBA" id="ARBA00004550"/>
    </source>
</evidence>
<keyword evidence="4" id="KW-0813">Transport</keyword>
<dbReference type="STRING" id="35525.A0A164VVH4"/>
<evidence type="ECO:0000256" key="11">
    <source>
        <dbReference type="ARBA" id="ARBA00030033"/>
    </source>
</evidence>
<feature type="coiled-coil region" evidence="12">
    <location>
        <begin position="992"/>
        <end position="1019"/>
    </location>
</feature>
<dbReference type="InterPro" id="IPR021925">
    <property type="entry name" value="BAG6"/>
</dbReference>
<feature type="region of interest" description="Disordered" evidence="13">
    <location>
        <begin position="936"/>
        <end position="975"/>
    </location>
</feature>
<dbReference type="InterPro" id="IPR029071">
    <property type="entry name" value="Ubiquitin-like_domsf"/>
</dbReference>
<evidence type="ECO:0000256" key="4">
    <source>
        <dbReference type="ARBA" id="ARBA00022448"/>
    </source>
</evidence>
<dbReference type="EMBL" id="LRGB01001361">
    <property type="protein sequence ID" value="KZS12699.1"/>
    <property type="molecule type" value="Genomic_DNA"/>
</dbReference>
<feature type="compositionally biased region" description="Low complexity" evidence="13">
    <location>
        <begin position="246"/>
        <end position="280"/>
    </location>
</feature>
<dbReference type="GO" id="GO:0005634">
    <property type="term" value="C:nucleus"/>
    <property type="evidence" value="ECO:0007669"/>
    <property type="project" value="UniProtKB-SubCell"/>
</dbReference>
<keyword evidence="10" id="KW-0539">Nucleus</keyword>
<dbReference type="SMART" id="SM00213">
    <property type="entry name" value="UBQ"/>
    <property type="match status" value="1"/>
</dbReference>
<dbReference type="GO" id="GO:0006325">
    <property type="term" value="P:chromatin organization"/>
    <property type="evidence" value="ECO:0007669"/>
    <property type="project" value="UniProtKB-KW"/>
</dbReference>
<dbReference type="GO" id="GO:0031593">
    <property type="term" value="F:polyubiquitin modification-dependent protein binding"/>
    <property type="evidence" value="ECO:0007669"/>
    <property type="project" value="TreeGrafter"/>
</dbReference>
<dbReference type="InterPro" id="IPR000626">
    <property type="entry name" value="Ubiquitin-like_dom"/>
</dbReference>
<feature type="compositionally biased region" description="Polar residues" evidence="13">
    <location>
        <begin position="536"/>
        <end position="552"/>
    </location>
</feature>
<evidence type="ECO:0000256" key="9">
    <source>
        <dbReference type="ARBA" id="ARBA00023186"/>
    </source>
</evidence>
<evidence type="ECO:0000256" key="2">
    <source>
        <dbReference type="ARBA" id="ARBA00004514"/>
    </source>
</evidence>
<evidence type="ECO:0000256" key="12">
    <source>
        <dbReference type="SAM" id="Coils"/>
    </source>
</evidence>
<dbReference type="PANTHER" id="PTHR15204:SF0">
    <property type="entry name" value="LARGE PROLINE-RICH PROTEIN BAG6"/>
    <property type="match status" value="1"/>
</dbReference>
<keyword evidence="7" id="KW-0053">Apoptosis</keyword>
<proteinExistence type="predicted"/>
<evidence type="ECO:0000313" key="15">
    <source>
        <dbReference type="EMBL" id="KZS12699.1"/>
    </source>
</evidence>
<organism evidence="15 16">
    <name type="scientific">Daphnia magna</name>
    <dbReference type="NCBI Taxonomy" id="35525"/>
    <lineage>
        <taxon>Eukaryota</taxon>
        <taxon>Metazoa</taxon>
        <taxon>Ecdysozoa</taxon>
        <taxon>Arthropoda</taxon>
        <taxon>Crustacea</taxon>
        <taxon>Branchiopoda</taxon>
        <taxon>Diplostraca</taxon>
        <taxon>Cladocera</taxon>
        <taxon>Anomopoda</taxon>
        <taxon>Daphniidae</taxon>
        <taxon>Daphnia</taxon>
    </lineage>
</organism>
<feature type="compositionally biased region" description="Polar residues" evidence="13">
    <location>
        <begin position="944"/>
        <end position="958"/>
    </location>
</feature>
<dbReference type="SUPFAM" id="SSF54236">
    <property type="entry name" value="Ubiquitin-like"/>
    <property type="match status" value="1"/>
</dbReference>
<sequence length="1159" mass="125241">MANVEVTVKTLDSRNHKFTVSEQLTVKELKEHIAGEVATPTETQRLIYCGRVLQDDKKLSEYDLNGKVIHLVQRAPPSVGNPPAGPPRAQGLRPGNIHYHLDRGFQNGASHIIGPVPPPAGSSSLLRLNTARHMLEDASQSLGRISSVPGGTGPLFTMDNTVEGPYSSPAMPFAQAATAAALAAAFSTVQSMGANNITVLQGPNGTPAVQGSFGFRVQGPQPNNAPESNGGTSENGGPTIPPATAPPSSTTSGTTPSAPSSTAPTVDQPPQQQQQQQQQQIRNPRVSVFADVIEDMERLQQDLRPHLTAVRQLLRDDPVLNPSSAEYRQAQHTYNQVAEGLHYLAHAFHAMSDLMVDFGTPPPREVRARPYVYQQAVLSSTIPIHASISVETTHTHRHPQTNPSAGNPTAATPQPSQVPPRLPTTIPREFIRHVSRPETVAGTATPSAAPTASPTFLGWRASIPVPGSTPNAPPGQQNVAPPRAPFQMLHPEMLARGGPPHPFGRLPLAMASQGGWTPVNLGGQMHPMVYMEVRSNNNQQEDQPSSPGQSPTALGEFDDFLPCHSRHLSRSSTRTDSEQARPRPTVATGPTQAFTMATETNQVHPARTGTRATAIPASVDEFMNEMFRQVTASSSGGGGGDGRVAGGVIIGGGDGSDNTANPVLTNAMFSSLLQGVMQEVAGVVSGHQSPNTVAHFLRNIPDFTYTAGESFLFDLFMTMVGKDPRLLFSIHADHMTFRDLMALFYGMPEALNQMRDHLRNFTRQRVLPSGGDFSDPSVRQGIMTLVSQALPLLQSAAAEASIRPDVDFVATMAQFIQQRLHEVVQLIGMPGENPDFGRLMMDKIRRTLIMAAALALSCFTDGSTSLERVFLSQLRGVSDGVHPAVQEWTTNSSIERLRTLLASVDLDQLTPTVEPMVMNVERGRTWTALFNAEVEEMNDREPSASVTTPAAPETSTLSPPAAMGSTATATEEEPMEVVVEKKDEASAIVHGQPRQRSRLEKLRQEVAEARQKEANRVKTPEPVIDVVVGSQTWHNEVPREWVPVIARDIQRQSRAPPPVPLSDAYLAGIPNKRRKLAEGNRPNTNPQLLLRETIERALRSANVSSATVNEVTNVATANVEVGSAFLPEVRRLGNARLDRDTDFDAERFPNAERFFHGGT</sequence>
<dbReference type="Pfam" id="PF00240">
    <property type="entry name" value="ubiquitin"/>
    <property type="match status" value="1"/>
</dbReference>
<dbReference type="PROSITE" id="PS50053">
    <property type="entry name" value="UBIQUITIN_2"/>
    <property type="match status" value="1"/>
</dbReference>
<evidence type="ECO:0000256" key="6">
    <source>
        <dbReference type="ARBA" id="ARBA00022525"/>
    </source>
</evidence>
<dbReference type="Pfam" id="PF12057">
    <property type="entry name" value="BAG6"/>
    <property type="match status" value="1"/>
</dbReference>
<dbReference type="CDD" id="cd01809">
    <property type="entry name" value="Ubl_BAG6"/>
    <property type="match status" value="1"/>
</dbReference>
<evidence type="ECO:0000256" key="1">
    <source>
        <dbReference type="ARBA" id="ARBA00004123"/>
    </source>
</evidence>
<evidence type="ECO:0000256" key="5">
    <source>
        <dbReference type="ARBA" id="ARBA00022490"/>
    </source>
</evidence>
<feature type="region of interest" description="Disordered" evidence="13">
    <location>
        <begin position="209"/>
        <end position="284"/>
    </location>
</feature>
<evidence type="ECO:0000259" key="14">
    <source>
        <dbReference type="PROSITE" id="PS50053"/>
    </source>
</evidence>
<keyword evidence="6" id="KW-0964">Secreted</keyword>
<evidence type="ECO:0000256" key="7">
    <source>
        <dbReference type="ARBA" id="ARBA00022703"/>
    </source>
</evidence>
<keyword evidence="16" id="KW-1185">Reference proteome</keyword>
<dbReference type="GO" id="GO:0006915">
    <property type="term" value="P:apoptotic process"/>
    <property type="evidence" value="ECO:0007669"/>
    <property type="project" value="UniProtKB-KW"/>
</dbReference>
<keyword evidence="8" id="KW-0156">Chromatin regulator</keyword>
<evidence type="ECO:0000256" key="13">
    <source>
        <dbReference type="SAM" id="MobiDB-lite"/>
    </source>
</evidence>
<dbReference type="PANTHER" id="PTHR15204">
    <property type="entry name" value="LARGE PROLINE-RICH PROTEIN BAG6"/>
    <property type="match status" value="1"/>
</dbReference>
<keyword evidence="9" id="KW-0143">Chaperone</keyword>
<accession>A0A164VVH4</accession>
<dbReference type="GO" id="GO:0005576">
    <property type="term" value="C:extracellular region"/>
    <property type="evidence" value="ECO:0007669"/>
    <property type="project" value="UniProtKB-SubCell"/>
</dbReference>
<keyword evidence="12" id="KW-0175">Coiled coil</keyword>
<keyword evidence="5" id="KW-0963">Cytoplasm</keyword>
<dbReference type="Proteomes" id="UP000076858">
    <property type="component" value="Unassembled WGS sequence"/>
</dbReference>
<evidence type="ECO:0000313" key="16">
    <source>
        <dbReference type="Proteomes" id="UP000076858"/>
    </source>
</evidence>
<feature type="compositionally biased region" description="Polar residues" evidence="13">
    <location>
        <begin position="220"/>
        <end position="232"/>
    </location>
</feature>
<feature type="region of interest" description="Disordered" evidence="13">
    <location>
        <begin position="392"/>
        <end position="422"/>
    </location>
</feature>
<dbReference type="GO" id="GO:0071818">
    <property type="term" value="C:BAT3 complex"/>
    <property type="evidence" value="ECO:0007669"/>
    <property type="project" value="TreeGrafter"/>
</dbReference>
<gene>
    <name evidence="15" type="ORF">APZ42_022859</name>
</gene>
<comment type="subcellular location">
    <subcellularLocation>
        <location evidence="2">Cytoplasm</location>
        <location evidence="2">Cytosol</location>
    </subcellularLocation>
    <subcellularLocation>
        <location evidence="1">Nucleus</location>
    </subcellularLocation>
    <subcellularLocation>
        <location evidence="3">Secreted</location>
        <location evidence="3">Extracellular exosome</location>
    </subcellularLocation>
</comment>
<evidence type="ECO:0000256" key="8">
    <source>
        <dbReference type="ARBA" id="ARBA00022853"/>
    </source>
</evidence>
<name>A0A164VVH4_9CRUS</name>
<dbReference type="GO" id="GO:0036503">
    <property type="term" value="P:ERAD pathway"/>
    <property type="evidence" value="ECO:0007669"/>
    <property type="project" value="TreeGrafter"/>
</dbReference>
<dbReference type="Gene3D" id="3.10.20.90">
    <property type="entry name" value="Phosphatidylinositol 3-kinase Catalytic Subunit, Chain A, domain 1"/>
    <property type="match status" value="1"/>
</dbReference>
<evidence type="ECO:0000256" key="10">
    <source>
        <dbReference type="ARBA" id="ARBA00023242"/>
    </source>
</evidence>
<protein>
    <recommendedName>
        <fullName evidence="11">BCL2-associated athanogene 6</fullName>
    </recommendedName>
</protein>
<comment type="caution">
    <text evidence="15">The sequence shown here is derived from an EMBL/GenBank/DDBJ whole genome shotgun (WGS) entry which is preliminary data.</text>
</comment>
<feature type="compositionally biased region" description="Polar residues" evidence="13">
    <location>
        <begin position="400"/>
        <end position="415"/>
    </location>
</feature>
<dbReference type="OrthoDB" id="1885901at2759"/>
<dbReference type="AlphaFoldDB" id="A0A164VVH4"/>
<feature type="region of interest" description="Disordered" evidence="13">
    <location>
        <begin position="536"/>
        <end position="593"/>
    </location>
</feature>
<reference evidence="15 16" key="1">
    <citation type="submission" date="2016-03" db="EMBL/GenBank/DDBJ databases">
        <title>EvidentialGene: Evidence-directed Construction of Genes on Genomes.</title>
        <authorList>
            <person name="Gilbert D.G."/>
            <person name="Choi J.-H."/>
            <person name="Mockaitis K."/>
            <person name="Colbourne J."/>
            <person name="Pfrender M."/>
        </authorList>
    </citation>
    <scope>NUCLEOTIDE SEQUENCE [LARGE SCALE GENOMIC DNA]</scope>
    <source>
        <strain evidence="15 16">Xinb3</strain>
        <tissue evidence="15">Complete organism</tissue>
    </source>
</reference>
<dbReference type="GO" id="GO:0051787">
    <property type="term" value="F:misfolded protein binding"/>
    <property type="evidence" value="ECO:0007669"/>
    <property type="project" value="TreeGrafter"/>
</dbReference>
<feature type="domain" description="Ubiquitin-like" evidence="14">
    <location>
        <begin position="4"/>
        <end position="65"/>
    </location>
</feature>